<feature type="domain" description="Transcription regulator PadR N-terminal" evidence="1">
    <location>
        <begin position="19"/>
        <end position="89"/>
    </location>
</feature>
<evidence type="ECO:0000313" key="2">
    <source>
        <dbReference type="EMBL" id="SMG40141.1"/>
    </source>
</evidence>
<dbReference type="PANTHER" id="PTHR33169">
    <property type="entry name" value="PADR-FAMILY TRANSCRIPTIONAL REGULATOR"/>
    <property type="match status" value="1"/>
</dbReference>
<dbReference type="AlphaFoldDB" id="A0A1X7KHP7"/>
<name>A0A1X7KHP7_9BACT</name>
<accession>A0A1X7KHP7</accession>
<evidence type="ECO:0000313" key="3">
    <source>
        <dbReference type="Proteomes" id="UP000193804"/>
    </source>
</evidence>
<evidence type="ECO:0000259" key="1">
    <source>
        <dbReference type="Pfam" id="PF03551"/>
    </source>
</evidence>
<dbReference type="STRING" id="1028.SAMN05661096_02722"/>
<dbReference type="Gene3D" id="1.10.10.10">
    <property type="entry name" value="Winged helix-like DNA-binding domain superfamily/Winged helix DNA-binding domain"/>
    <property type="match status" value="1"/>
</dbReference>
<dbReference type="OrthoDB" id="9791785at2"/>
<keyword evidence="3" id="KW-1185">Reference proteome</keyword>
<dbReference type="SUPFAM" id="SSF46785">
    <property type="entry name" value="Winged helix' DNA-binding domain"/>
    <property type="match status" value="1"/>
</dbReference>
<organism evidence="2 3">
    <name type="scientific">Marivirga sericea</name>
    <dbReference type="NCBI Taxonomy" id="1028"/>
    <lineage>
        <taxon>Bacteria</taxon>
        <taxon>Pseudomonadati</taxon>
        <taxon>Bacteroidota</taxon>
        <taxon>Cytophagia</taxon>
        <taxon>Cytophagales</taxon>
        <taxon>Marivirgaceae</taxon>
        <taxon>Marivirga</taxon>
    </lineage>
</organism>
<dbReference type="InterPro" id="IPR036390">
    <property type="entry name" value="WH_DNA-bd_sf"/>
</dbReference>
<dbReference type="RefSeq" id="WP_085517881.1">
    <property type="nucleotide sequence ID" value="NZ_FXAW01000005.1"/>
</dbReference>
<dbReference type="Proteomes" id="UP000193804">
    <property type="component" value="Unassembled WGS sequence"/>
</dbReference>
<dbReference type="InterPro" id="IPR005149">
    <property type="entry name" value="Tscrpt_reg_PadR_N"/>
</dbReference>
<dbReference type="PANTHER" id="PTHR33169:SF14">
    <property type="entry name" value="TRANSCRIPTIONAL REGULATOR RV3488"/>
    <property type="match status" value="1"/>
</dbReference>
<dbReference type="InterPro" id="IPR052509">
    <property type="entry name" value="Metal_resp_DNA-bind_regulator"/>
</dbReference>
<proteinExistence type="predicted"/>
<protein>
    <submittedName>
        <fullName evidence="2">PadR family transcriptional regulator, regulatory protein PadR</fullName>
    </submittedName>
</protein>
<dbReference type="Pfam" id="PF03551">
    <property type="entry name" value="PadR"/>
    <property type="match status" value="1"/>
</dbReference>
<reference evidence="3" key="1">
    <citation type="submission" date="2017-04" db="EMBL/GenBank/DDBJ databases">
        <authorList>
            <person name="Varghese N."/>
            <person name="Submissions S."/>
        </authorList>
    </citation>
    <scope>NUCLEOTIDE SEQUENCE [LARGE SCALE GENOMIC DNA]</scope>
    <source>
        <strain evidence="3">DSM 4125</strain>
    </source>
</reference>
<sequence>MIAEKIKTQLRTGVLEYCVMQILRRGEVYASDIIDELLEVDLIKVEGIIYPLLMRLKQENLVQYEWSEAQSGLPKKQYQLTDSGQNTIKALDETWIEINKSAKKIKKKTDEQLKVAKQESQEGN</sequence>
<gene>
    <name evidence="2" type="ORF">SAMN05661096_02722</name>
</gene>
<dbReference type="EMBL" id="FXAW01000005">
    <property type="protein sequence ID" value="SMG40141.1"/>
    <property type="molecule type" value="Genomic_DNA"/>
</dbReference>
<dbReference type="InterPro" id="IPR036388">
    <property type="entry name" value="WH-like_DNA-bd_sf"/>
</dbReference>